<dbReference type="SUPFAM" id="SSF48208">
    <property type="entry name" value="Six-hairpin glycosidases"/>
    <property type="match status" value="1"/>
</dbReference>
<keyword evidence="5" id="KW-0136">Cellulose degradation</keyword>
<dbReference type="EMBL" id="GL433846">
    <property type="protein sequence ID" value="EFN55057.1"/>
    <property type="molecule type" value="Genomic_DNA"/>
</dbReference>
<keyword evidence="8" id="KW-0624">Polysaccharide degradation</keyword>
<dbReference type="GO" id="GO:0008810">
    <property type="term" value="F:cellulase activity"/>
    <property type="evidence" value="ECO:0007669"/>
    <property type="project" value="UniProtKB-EC"/>
</dbReference>
<proteinExistence type="inferred from homology"/>
<evidence type="ECO:0000256" key="3">
    <source>
        <dbReference type="ARBA" id="ARBA00012601"/>
    </source>
</evidence>
<evidence type="ECO:0000259" key="9">
    <source>
        <dbReference type="Pfam" id="PF00759"/>
    </source>
</evidence>
<dbReference type="GeneID" id="17354306"/>
<evidence type="ECO:0000256" key="2">
    <source>
        <dbReference type="ARBA" id="ARBA00007072"/>
    </source>
</evidence>
<dbReference type="OrthoDB" id="2015928at2759"/>
<comment type="catalytic activity">
    <reaction evidence="1">
        <text>Endohydrolysis of (1-&gt;4)-beta-D-glucosidic linkages in cellulose, lichenin and cereal beta-D-glucans.</text>
        <dbReference type="EC" id="3.2.1.4"/>
    </reaction>
</comment>
<dbReference type="EC" id="3.2.1.4" evidence="3"/>
<accession>E1ZH51</accession>
<dbReference type="PANTHER" id="PTHR22298">
    <property type="entry name" value="ENDO-1,4-BETA-GLUCANASE"/>
    <property type="match status" value="1"/>
</dbReference>
<dbReference type="STRING" id="554065.E1ZH51"/>
<dbReference type="RefSeq" id="XP_005847159.1">
    <property type="nucleotide sequence ID" value="XM_005847097.1"/>
</dbReference>
<feature type="domain" description="Glycoside hydrolase family 9" evidence="9">
    <location>
        <begin position="1"/>
        <end position="443"/>
    </location>
</feature>
<dbReference type="GO" id="GO:0030245">
    <property type="term" value="P:cellulose catabolic process"/>
    <property type="evidence" value="ECO:0007669"/>
    <property type="project" value="UniProtKB-KW"/>
</dbReference>
<evidence type="ECO:0000256" key="1">
    <source>
        <dbReference type="ARBA" id="ARBA00000966"/>
    </source>
</evidence>
<dbReference type="Pfam" id="PF00759">
    <property type="entry name" value="Glyco_hydro_9"/>
    <property type="match status" value="1"/>
</dbReference>
<comment type="similarity">
    <text evidence="2">Belongs to the glycosyl hydrolase 9 (cellulase E) family.</text>
</comment>
<keyword evidence="7" id="KW-0326">Glycosidase</keyword>
<dbReference type="AlphaFoldDB" id="E1ZH51"/>
<keyword evidence="11" id="KW-1185">Reference proteome</keyword>
<organism evidence="11">
    <name type="scientific">Chlorella variabilis</name>
    <name type="common">Green alga</name>
    <dbReference type="NCBI Taxonomy" id="554065"/>
    <lineage>
        <taxon>Eukaryota</taxon>
        <taxon>Viridiplantae</taxon>
        <taxon>Chlorophyta</taxon>
        <taxon>core chlorophytes</taxon>
        <taxon>Trebouxiophyceae</taxon>
        <taxon>Chlorellales</taxon>
        <taxon>Chlorellaceae</taxon>
        <taxon>Chlorella clade</taxon>
        <taxon>Chlorella</taxon>
    </lineage>
</organism>
<dbReference type="InterPro" id="IPR001701">
    <property type="entry name" value="Glyco_hydro_9"/>
</dbReference>
<evidence type="ECO:0000256" key="6">
    <source>
        <dbReference type="ARBA" id="ARBA00023277"/>
    </source>
</evidence>
<sequence>QALSQTMFFFDTQREGYLPLSNPVSWRGSAFVADYNSSATLAAATPNATFDSGFGSFGSATTPIAFTTTLLVWALMAFGPGFTAAGQAGAALDSIRWGSDYLLKVHKALPGTNNSMIITRQVGDIDTEMLLWYRPEEQGLPRPAFAVDLTTGGSDLGGSVAAALAASSIAFRNQNDTQYAGQLLAKAQEVYEFAKAVKGRFGDGDFNLTVLYNTSTFYDDLAWAAGWLYKATKQASARTGGQGQPSRHRLEMAAPRAAYAYDWDNVFWPLNLLLAQETERSTFRQQTELFLKNWICAGNAANYTQRGRAYNPMSGSLGATANAAAMSLMYADLAEASSPTLAREYRCWALSQVRYVLGDAGRSLLVGHGKNPPKRTQDRAAACPDPPEVCNRVTGLLSPDPDSHVLSGALVYGSGRCDAFKDERGADSNRVGIENNAGLAAALAGVARVGWPWPAGRLAGWAGGLAGRGPRQGRPAGTCTLAASLPGSPFLRCAPCCRPSAAGPRPVGGVPAGLRHLPLLSHLWHLPLRLVPRPQLAPQALAEQFPCFLAQHFWRASSLALPEAHCDTLI</sequence>
<dbReference type="Gene3D" id="1.50.10.10">
    <property type="match status" value="1"/>
</dbReference>
<keyword evidence="4" id="KW-0378">Hydrolase</keyword>
<dbReference type="InterPro" id="IPR008928">
    <property type="entry name" value="6-hairpin_glycosidase_sf"/>
</dbReference>
<evidence type="ECO:0000256" key="4">
    <source>
        <dbReference type="ARBA" id="ARBA00022801"/>
    </source>
</evidence>
<dbReference type="InParanoid" id="E1ZH51"/>
<dbReference type="Proteomes" id="UP000008141">
    <property type="component" value="Unassembled WGS sequence"/>
</dbReference>
<feature type="non-terminal residue" evidence="10">
    <location>
        <position position="1"/>
    </location>
</feature>
<dbReference type="OMA" id="RAIWRHH"/>
<evidence type="ECO:0000256" key="5">
    <source>
        <dbReference type="ARBA" id="ARBA00023001"/>
    </source>
</evidence>
<keyword evidence="6" id="KW-0119">Carbohydrate metabolism</keyword>
<name>E1ZH51_CHLVA</name>
<evidence type="ECO:0000313" key="11">
    <source>
        <dbReference type="Proteomes" id="UP000008141"/>
    </source>
</evidence>
<reference evidence="10 11" key="1">
    <citation type="journal article" date="2010" name="Plant Cell">
        <title>The Chlorella variabilis NC64A genome reveals adaptation to photosymbiosis, coevolution with viruses, and cryptic sex.</title>
        <authorList>
            <person name="Blanc G."/>
            <person name="Duncan G."/>
            <person name="Agarkova I."/>
            <person name="Borodovsky M."/>
            <person name="Gurnon J."/>
            <person name="Kuo A."/>
            <person name="Lindquist E."/>
            <person name="Lucas S."/>
            <person name="Pangilinan J."/>
            <person name="Polle J."/>
            <person name="Salamov A."/>
            <person name="Terry A."/>
            <person name="Yamada T."/>
            <person name="Dunigan D.D."/>
            <person name="Grigoriev I.V."/>
            <person name="Claverie J.M."/>
            <person name="Van Etten J.L."/>
        </authorList>
    </citation>
    <scope>NUCLEOTIDE SEQUENCE [LARGE SCALE GENOMIC DNA]</scope>
    <source>
        <strain evidence="10 11">NC64A</strain>
    </source>
</reference>
<protein>
    <recommendedName>
        <fullName evidence="3">cellulase</fullName>
        <ecNumber evidence="3">3.2.1.4</ecNumber>
    </recommendedName>
</protein>
<gene>
    <name evidence="10" type="ORF">CHLNCDRAFT_24142</name>
</gene>
<dbReference type="InterPro" id="IPR012341">
    <property type="entry name" value="6hp_glycosidase-like_sf"/>
</dbReference>
<evidence type="ECO:0000256" key="8">
    <source>
        <dbReference type="ARBA" id="ARBA00023326"/>
    </source>
</evidence>
<dbReference type="KEGG" id="cvr:CHLNCDRAFT_24142"/>
<evidence type="ECO:0000313" key="10">
    <source>
        <dbReference type="EMBL" id="EFN55057.1"/>
    </source>
</evidence>
<evidence type="ECO:0000256" key="7">
    <source>
        <dbReference type="ARBA" id="ARBA00023295"/>
    </source>
</evidence>